<accession>A0A1W1UW98</accession>
<dbReference type="EMBL" id="FWWW01000043">
    <property type="protein sequence ID" value="SMB85362.1"/>
    <property type="molecule type" value="Genomic_DNA"/>
</dbReference>
<evidence type="ECO:0000313" key="3">
    <source>
        <dbReference type="Proteomes" id="UP000192266"/>
    </source>
</evidence>
<keyword evidence="1" id="KW-1133">Transmembrane helix</keyword>
<feature type="transmembrane region" description="Helical" evidence="1">
    <location>
        <begin position="28"/>
        <end position="51"/>
    </location>
</feature>
<feature type="transmembrane region" description="Helical" evidence="1">
    <location>
        <begin position="63"/>
        <end position="83"/>
    </location>
</feature>
<feature type="transmembrane region" description="Helical" evidence="1">
    <location>
        <begin position="95"/>
        <end position="118"/>
    </location>
</feature>
<protein>
    <submittedName>
        <fullName evidence="2">Uncharacterized protein</fullName>
    </submittedName>
</protein>
<evidence type="ECO:0000256" key="1">
    <source>
        <dbReference type="SAM" id="Phobius"/>
    </source>
</evidence>
<evidence type="ECO:0000313" key="2">
    <source>
        <dbReference type="EMBL" id="SMB85362.1"/>
    </source>
</evidence>
<keyword evidence="1" id="KW-0472">Membrane</keyword>
<dbReference type="STRING" id="645990.SAMN00120144_4051"/>
<keyword evidence="1" id="KW-0812">Transmembrane</keyword>
<organism evidence="2 3">
    <name type="scientific">Hymenobacter roseosalivarius DSM 11622</name>
    <dbReference type="NCBI Taxonomy" id="645990"/>
    <lineage>
        <taxon>Bacteria</taxon>
        <taxon>Pseudomonadati</taxon>
        <taxon>Bacteroidota</taxon>
        <taxon>Cytophagia</taxon>
        <taxon>Cytophagales</taxon>
        <taxon>Hymenobacteraceae</taxon>
        <taxon>Hymenobacter</taxon>
    </lineage>
</organism>
<name>A0A1W1UW98_9BACT</name>
<keyword evidence="3" id="KW-1185">Reference proteome</keyword>
<proteinExistence type="predicted"/>
<dbReference type="Proteomes" id="UP000192266">
    <property type="component" value="Unassembled WGS sequence"/>
</dbReference>
<sequence>MKSFFRFLYELIGSPQPPSETPVYREVIFPNVGLLTLAISLALVLVFYYLINRAMGVATFNKGRHWAIFLIANAIIAFIIALVQCNSQQVAEHSYVYWLATLNAVYGLLWFFLFSLILRRGSTNASTTPF</sequence>
<dbReference type="AlphaFoldDB" id="A0A1W1UW98"/>
<reference evidence="2 3" key="1">
    <citation type="submission" date="2017-04" db="EMBL/GenBank/DDBJ databases">
        <authorList>
            <person name="Afonso C.L."/>
            <person name="Miller P.J."/>
            <person name="Scott M.A."/>
            <person name="Spackman E."/>
            <person name="Goraichik I."/>
            <person name="Dimitrov K.M."/>
            <person name="Suarez D.L."/>
            <person name="Swayne D.E."/>
        </authorList>
    </citation>
    <scope>NUCLEOTIDE SEQUENCE [LARGE SCALE GENOMIC DNA]</scope>
    <source>
        <strain evidence="2 3">DSM 11622</strain>
    </source>
</reference>
<gene>
    <name evidence="2" type="ORF">SAMN00120144_4051</name>
</gene>
<dbReference type="OrthoDB" id="852688at2"/>
<dbReference type="RefSeq" id="WP_084443825.1">
    <property type="nucleotide sequence ID" value="NZ_FWWW01000043.1"/>
</dbReference>